<dbReference type="Pfam" id="PF04500">
    <property type="entry name" value="FLYWCH"/>
    <property type="match status" value="1"/>
</dbReference>
<accession>A0A1R2CKJ6</accession>
<dbReference type="InterPro" id="IPR007588">
    <property type="entry name" value="Znf_FLYWCH"/>
</dbReference>
<evidence type="ECO:0000256" key="2">
    <source>
        <dbReference type="ARBA" id="ARBA00022771"/>
    </source>
</evidence>
<evidence type="ECO:0000256" key="1">
    <source>
        <dbReference type="ARBA" id="ARBA00022723"/>
    </source>
</evidence>
<keyword evidence="3" id="KW-0862">Zinc</keyword>
<name>A0A1R2CKJ6_9CILI</name>
<evidence type="ECO:0000313" key="6">
    <source>
        <dbReference type="Proteomes" id="UP000187209"/>
    </source>
</evidence>
<sequence length="206" mass="24042">MKKEVPKLSDFHSRQSLNPEYTYHRHSEEKNMIYFRCSDKRCNARVIFNKQTSRFTFKSSHLHPSLHKQNSKKAITGKQMAKVSSFVKGPILLSETNNESTFLVSSNSYTIPNLSQPALPPCSIIIKIFEDDYNNAEKFCEIITNNFVLPVGFVTLYKQNDMKIYPRGIVRRPIIEIETNDYYKQQVLDMVKSFLGRVVVEVFRKF</sequence>
<reference evidence="5 6" key="1">
    <citation type="submission" date="2016-11" db="EMBL/GenBank/DDBJ databases">
        <title>The macronuclear genome of Stentor coeruleus: a giant cell with tiny introns.</title>
        <authorList>
            <person name="Slabodnick M."/>
            <person name="Ruby J.G."/>
            <person name="Reiff S.B."/>
            <person name="Swart E.C."/>
            <person name="Gosai S."/>
            <person name="Prabakaran S."/>
            <person name="Witkowska E."/>
            <person name="Larue G.E."/>
            <person name="Fisher S."/>
            <person name="Freeman R.M."/>
            <person name="Gunawardena J."/>
            <person name="Chu W."/>
            <person name="Stover N.A."/>
            <person name="Gregory B.D."/>
            <person name="Nowacki M."/>
            <person name="Derisi J."/>
            <person name="Roy S.W."/>
            <person name="Marshall W.F."/>
            <person name="Sood P."/>
        </authorList>
    </citation>
    <scope>NUCLEOTIDE SEQUENCE [LARGE SCALE GENOMIC DNA]</scope>
    <source>
        <strain evidence="5">WM001</strain>
    </source>
</reference>
<dbReference type="EMBL" id="MPUH01000124">
    <property type="protein sequence ID" value="OMJ89511.1"/>
    <property type="molecule type" value="Genomic_DNA"/>
</dbReference>
<gene>
    <name evidence="5" type="ORF">SteCoe_8309</name>
</gene>
<evidence type="ECO:0000259" key="4">
    <source>
        <dbReference type="Pfam" id="PF04500"/>
    </source>
</evidence>
<evidence type="ECO:0000313" key="5">
    <source>
        <dbReference type="EMBL" id="OMJ89511.1"/>
    </source>
</evidence>
<keyword evidence="1" id="KW-0479">Metal-binding</keyword>
<keyword evidence="6" id="KW-1185">Reference proteome</keyword>
<evidence type="ECO:0000256" key="3">
    <source>
        <dbReference type="ARBA" id="ARBA00022833"/>
    </source>
</evidence>
<protein>
    <recommendedName>
        <fullName evidence="4">FLYWCH-type domain-containing protein</fullName>
    </recommendedName>
</protein>
<dbReference type="Gene3D" id="2.20.25.240">
    <property type="match status" value="1"/>
</dbReference>
<feature type="domain" description="FLYWCH-type" evidence="4">
    <location>
        <begin position="20"/>
        <end position="63"/>
    </location>
</feature>
<dbReference type="GO" id="GO:0008270">
    <property type="term" value="F:zinc ion binding"/>
    <property type="evidence" value="ECO:0007669"/>
    <property type="project" value="UniProtKB-KW"/>
</dbReference>
<dbReference type="Proteomes" id="UP000187209">
    <property type="component" value="Unassembled WGS sequence"/>
</dbReference>
<comment type="caution">
    <text evidence="5">The sequence shown here is derived from an EMBL/GenBank/DDBJ whole genome shotgun (WGS) entry which is preliminary data.</text>
</comment>
<proteinExistence type="predicted"/>
<organism evidence="5 6">
    <name type="scientific">Stentor coeruleus</name>
    <dbReference type="NCBI Taxonomy" id="5963"/>
    <lineage>
        <taxon>Eukaryota</taxon>
        <taxon>Sar</taxon>
        <taxon>Alveolata</taxon>
        <taxon>Ciliophora</taxon>
        <taxon>Postciliodesmatophora</taxon>
        <taxon>Heterotrichea</taxon>
        <taxon>Heterotrichida</taxon>
        <taxon>Stentoridae</taxon>
        <taxon>Stentor</taxon>
    </lineage>
</organism>
<keyword evidence="2" id="KW-0863">Zinc-finger</keyword>
<dbReference type="AlphaFoldDB" id="A0A1R2CKJ6"/>